<name>A0A1I0AA78_9GAMM</name>
<feature type="transmembrane region" description="Helical" evidence="1">
    <location>
        <begin position="219"/>
        <end position="239"/>
    </location>
</feature>
<evidence type="ECO:0000256" key="1">
    <source>
        <dbReference type="SAM" id="Phobius"/>
    </source>
</evidence>
<organism evidence="2 3">
    <name type="scientific">Thorsellia anophelis DSM 18579</name>
    <dbReference type="NCBI Taxonomy" id="1123402"/>
    <lineage>
        <taxon>Bacteria</taxon>
        <taxon>Pseudomonadati</taxon>
        <taxon>Pseudomonadota</taxon>
        <taxon>Gammaproteobacteria</taxon>
        <taxon>Enterobacterales</taxon>
        <taxon>Thorselliaceae</taxon>
        <taxon>Thorsellia</taxon>
    </lineage>
</organism>
<feature type="transmembrane region" description="Helical" evidence="1">
    <location>
        <begin position="341"/>
        <end position="360"/>
    </location>
</feature>
<dbReference type="RefSeq" id="WP_093318030.1">
    <property type="nucleotide sequence ID" value="NZ_FOHV01000005.1"/>
</dbReference>
<evidence type="ECO:0000313" key="3">
    <source>
        <dbReference type="Proteomes" id="UP000242642"/>
    </source>
</evidence>
<evidence type="ECO:0000313" key="2">
    <source>
        <dbReference type="EMBL" id="SES90165.1"/>
    </source>
</evidence>
<keyword evidence="1" id="KW-1133">Transmembrane helix</keyword>
<gene>
    <name evidence="2" type="ORF">SAMN02583745_00824</name>
</gene>
<proteinExistence type="predicted"/>
<accession>A0A1I0AA78</accession>
<dbReference type="EMBL" id="FOHV01000005">
    <property type="protein sequence ID" value="SES90165.1"/>
    <property type="molecule type" value="Genomic_DNA"/>
</dbReference>
<feature type="transmembrane region" description="Helical" evidence="1">
    <location>
        <begin position="245"/>
        <end position="261"/>
    </location>
</feature>
<protein>
    <submittedName>
        <fullName evidence="2">Uncharacterized protein</fullName>
    </submittedName>
</protein>
<dbReference type="AlphaFoldDB" id="A0A1I0AA78"/>
<reference evidence="3" key="1">
    <citation type="submission" date="2016-10" db="EMBL/GenBank/DDBJ databases">
        <authorList>
            <person name="Varghese N."/>
            <person name="Submissions S."/>
        </authorList>
    </citation>
    <scope>NUCLEOTIDE SEQUENCE [LARGE SCALE GENOMIC DNA]</scope>
    <source>
        <strain evidence="3">DSM 18579</strain>
    </source>
</reference>
<keyword evidence="3" id="KW-1185">Reference proteome</keyword>
<feature type="transmembrane region" description="Helical" evidence="1">
    <location>
        <begin position="565"/>
        <end position="584"/>
    </location>
</feature>
<sequence length="599" mass="69611">MININDFDTITQTDRVIDDTLKQAIFVELKKLDPRVTDISLLDFTVYEGVGSFRAGPFNYNAEGYRMLTDEQHPINQYSFGHLPTLIVRDIYDYIHPSEFVIEKHPFHDYQVKVQLSENNHFQLLVFPRSVMILQVNGIDIVTLETLSQPHSRIEQRQSEINTIWNNAQAGDIPHKLASEFSSSTLLYRREEIQNAKPWKILEKRPLTRIEHLKLRESIAEPVFFMPVFFMLIGVMLLFQDRWEFVFVGTVFIILSLKIAYKGKPSIKVDDDCMTLSGQLKVHPKVIFTGPIEAKLLNEDISNQLEQKKEYEFNLLSKSKYIFNIKGLNSVKPTRSSRVRFISFCILGSFCLLCMLMNFIKSEHSFSSDAGFFGKIQNYIAMNLVYFQPETQINYVSNPNYVPKVLQKVKINALIQCDNQTYIQLCDKVHVLKNKDEATPLSINLDDYLSENEGVRYITALNAHYWGLKPSNEILLEEDYTLSPVFTIIARNNDFFYTLDNFDSDDKSLRHDLTNKGFEYLSQPISTTFTGIVKQVDFINEPTKRWVMHLSPALGEEELALARYMLAYIVSFLLILIYFLYLIVDRIRIKRLIKIHENA</sequence>
<dbReference type="Proteomes" id="UP000242642">
    <property type="component" value="Unassembled WGS sequence"/>
</dbReference>
<keyword evidence="1" id="KW-0812">Transmembrane</keyword>
<keyword evidence="1" id="KW-0472">Membrane</keyword>